<keyword evidence="3" id="KW-0862">Zinc</keyword>
<accession>A0A6J3LKH2</accession>
<dbReference type="AlphaFoldDB" id="A0A6J3LKH2"/>
<evidence type="ECO:0000313" key="5">
    <source>
        <dbReference type="Proteomes" id="UP000504631"/>
    </source>
</evidence>
<dbReference type="GO" id="GO:0008033">
    <property type="term" value="P:tRNA processing"/>
    <property type="evidence" value="ECO:0007669"/>
    <property type="project" value="UniProtKB-KW"/>
</dbReference>
<evidence type="ECO:0000313" key="6">
    <source>
        <dbReference type="RefSeq" id="XP_033365892.1"/>
    </source>
</evidence>
<evidence type="ECO:0000256" key="1">
    <source>
        <dbReference type="ARBA" id="ARBA00022694"/>
    </source>
</evidence>
<dbReference type="GO" id="GO:0046872">
    <property type="term" value="F:metal ion binding"/>
    <property type="evidence" value="ECO:0007669"/>
    <property type="project" value="UniProtKB-KW"/>
</dbReference>
<dbReference type="RefSeq" id="XP_033365892.1">
    <property type="nucleotide sequence ID" value="XM_033510001.1"/>
</dbReference>
<dbReference type="KEGG" id="bvk:117242934"/>
<keyword evidence="1" id="KW-0819">tRNA processing</keyword>
<dbReference type="PANTHER" id="PTHR14742">
    <property type="entry name" value="RIBONUCLEASE P SUBUNIT P21"/>
    <property type="match status" value="1"/>
</dbReference>
<name>A0A6J3LKH2_9HYME</name>
<gene>
    <name evidence="6" type="primary">LOC117242934</name>
</gene>
<dbReference type="PANTHER" id="PTHR14742:SF0">
    <property type="entry name" value="RIBONUCLEASE P PROTEIN SUBUNIT P21"/>
    <property type="match status" value="1"/>
</dbReference>
<organism evidence="5 6">
    <name type="scientific">Bombus vosnesenskii</name>
    <dbReference type="NCBI Taxonomy" id="207650"/>
    <lineage>
        <taxon>Eukaryota</taxon>
        <taxon>Metazoa</taxon>
        <taxon>Ecdysozoa</taxon>
        <taxon>Arthropoda</taxon>
        <taxon>Hexapoda</taxon>
        <taxon>Insecta</taxon>
        <taxon>Pterygota</taxon>
        <taxon>Neoptera</taxon>
        <taxon>Endopterygota</taxon>
        <taxon>Hymenoptera</taxon>
        <taxon>Apocrita</taxon>
        <taxon>Aculeata</taxon>
        <taxon>Apoidea</taxon>
        <taxon>Anthophila</taxon>
        <taxon>Apidae</taxon>
        <taxon>Bombus</taxon>
        <taxon>Pyrobombus</taxon>
    </lineage>
</organism>
<dbReference type="CTD" id="79897"/>
<dbReference type="Proteomes" id="UP000504631">
    <property type="component" value="Unplaced"/>
</dbReference>
<comment type="similarity">
    <text evidence="4">Belongs to the eukaryotic/archaeal RNase P protein component 4 family.</text>
</comment>
<evidence type="ECO:0000256" key="3">
    <source>
        <dbReference type="ARBA" id="ARBA00022833"/>
    </source>
</evidence>
<protein>
    <submittedName>
        <fullName evidence="6">Ribonuclease P protein subunit p21</fullName>
    </submittedName>
</protein>
<evidence type="ECO:0000256" key="2">
    <source>
        <dbReference type="ARBA" id="ARBA00022723"/>
    </source>
</evidence>
<proteinExistence type="inferred from homology"/>
<evidence type="ECO:0000256" key="4">
    <source>
        <dbReference type="ARBA" id="ARBA00038402"/>
    </source>
</evidence>
<sequence>MVYVISNRKQYNITYFTKPFSASKYFFTNKVLRYVTLIFIRSMDTNTKLCQGKDIFERMNYLYQASYLMALKNRVAASYYGNIMVGCAKKSVLRIESDIKRTICKCCQSPLIPGETARVRLVSKPVKSVKWTCLTCLSVKRYPTKGGYKLWIEQPNSVVQVFNYAPKSLDNKSNIEIKKKNLDKEKHMDTEKS</sequence>
<keyword evidence="5" id="KW-1185">Reference proteome</keyword>
<dbReference type="Gene3D" id="6.20.50.20">
    <property type="match status" value="1"/>
</dbReference>
<dbReference type="GO" id="GO:0005655">
    <property type="term" value="C:nucleolar ribonuclease P complex"/>
    <property type="evidence" value="ECO:0007669"/>
    <property type="project" value="TreeGrafter"/>
</dbReference>
<reference evidence="6" key="1">
    <citation type="submission" date="2025-08" db="UniProtKB">
        <authorList>
            <consortium name="RefSeq"/>
        </authorList>
    </citation>
    <scope>IDENTIFICATION</scope>
    <source>
        <tissue evidence="6">Muscle</tissue>
    </source>
</reference>
<dbReference type="InterPro" id="IPR007175">
    <property type="entry name" value="Rpr2/Snm1/Rpp21"/>
</dbReference>
<keyword evidence="2" id="KW-0479">Metal-binding</keyword>
<dbReference type="Pfam" id="PF04032">
    <property type="entry name" value="Rpr2"/>
    <property type="match status" value="1"/>
</dbReference>
<dbReference type="GeneID" id="117242934"/>